<dbReference type="SMART" id="SM00776">
    <property type="entry name" value="NPCBM"/>
    <property type="match status" value="1"/>
</dbReference>
<evidence type="ECO:0000256" key="4">
    <source>
        <dbReference type="ARBA" id="ARBA00023295"/>
    </source>
</evidence>
<dbReference type="InterPro" id="IPR013785">
    <property type="entry name" value="Aldolase_TIM"/>
</dbReference>
<evidence type="ECO:0000313" key="9">
    <source>
        <dbReference type="Proteomes" id="UP001597400"/>
    </source>
</evidence>
<dbReference type="PRINTS" id="PR00740">
    <property type="entry name" value="GLHYDRLASE27"/>
</dbReference>
<dbReference type="Pfam" id="PF17801">
    <property type="entry name" value="Melibiase_C"/>
    <property type="match status" value="1"/>
</dbReference>
<gene>
    <name evidence="8" type="ORF">ACFSGX_13655</name>
</gene>
<evidence type="ECO:0000256" key="5">
    <source>
        <dbReference type="RuleBase" id="RU361168"/>
    </source>
</evidence>
<dbReference type="Proteomes" id="UP001597400">
    <property type="component" value="Unassembled WGS sequence"/>
</dbReference>
<dbReference type="Pfam" id="PF16499">
    <property type="entry name" value="Melibiase_2"/>
    <property type="match status" value="2"/>
</dbReference>
<dbReference type="InterPro" id="IPR041233">
    <property type="entry name" value="Melibiase_C"/>
</dbReference>
<dbReference type="SUPFAM" id="SSF51445">
    <property type="entry name" value="(Trans)glycosidases"/>
    <property type="match status" value="1"/>
</dbReference>
<evidence type="ECO:0000313" key="8">
    <source>
        <dbReference type="EMBL" id="MFD1951813.1"/>
    </source>
</evidence>
<dbReference type="InterPro" id="IPR038637">
    <property type="entry name" value="NPCBM_sf"/>
</dbReference>
<comment type="similarity">
    <text evidence="1 5">Belongs to the glycosyl hydrolase 27 family.</text>
</comment>
<keyword evidence="5" id="KW-1015">Disulfide bond</keyword>
<organism evidence="8 9">
    <name type="scientific">Sphingomonas arantia</name>
    <dbReference type="NCBI Taxonomy" id="1460676"/>
    <lineage>
        <taxon>Bacteria</taxon>
        <taxon>Pseudomonadati</taxon>
        <taxon>Pseudomonadota</taxon>
        <taxon>Alphaproteobacteria</taxon>
        <taxon>Sphingomonadales</taxon>
        <taxon>Sphingomonadaceae</taxon>
        <taxon>Sphingomonas</taxon>
    </lineage>
</organism>
<dbReference type="Pfam" id="PF08305">
    <property type="entry name" value="NPCBM"/>
    <property type="match status" value="1"/>
</dbReference>
<keyword evidence="2 6" id="KW-0732">Signal</keyword>
<dbReference type="InterPro" id="IPR008979">
    <property type="entry name" value="Galactose-bd-like_sf"/>
</dbReference>
<evidence type="ECO:0000256" key="2">
    <source>
        <dbReference type="ARBA" id="ARBA00022729"/>
    </source>
</evidence>
<reference evidence="9" key="1">
    <citation type="journal article" date="2019" name="Int. J. Syst. Evol. Microbiol.">
        <title>The Global Catalogue of Microorganisms (GCM) 10K type strain sequencing project: providing services to taxonomists for standard genome sequencing and annotation.</title>
        <authorList>
            <consortium name="The Broad Institute Genomics Platform"/>
            <consortium name="The Broad Institute Genome Sequencing Center for Infectious Disease"/>
            <person name="Wu L."/>
            <person name="Ma J."/>
        </authorList>
    </citation>
    <scope>NUCLEOTIDE SEQUENCE [LARGE SCALE GENOMIC DNA]</scope>
    <source>
        <strain evidence="9">CGMCC 1.12702</strain>
    </source>
</reference>
<dbReference type="SUPFAM" id="SSF51011">
    <property type="entry name" value="Glycosyl hydrolase domain"/>
    <property type="match status" value="1"/>
</dbReference>
<dbReference type="EC" id="3.2.1.22" evidence="5"/>
<dbReference type="InterPro" id="IPR002241">
    <property type="entry name" value="Glyco_hydro_27"/>
</dbReference>
<keyword evidence="4 5" id="KW-0326">Glycosidase</keyword>
<evidence type="ECO:0000259" key="7">
    <source>
        <dbReference type="SMART" id="SM00776"/>
    </source>
</evidence>
<comment type="caution">
    <text evidence="8">The sequence shown here is derived from an EMBL/GenBank/DDBJ whole genome shotgun (WGS) entry which is preliminary data.</text>
</comment>
<proteinExistence type="inferred from homology"/>
<dbReference type="Gene3D" id="2.60.40.1180">
    <property type="entry name" value="Golgi alpha-mannosidase II"/>
    <property type="match status" value="1"/>
</dbReference>
<dbReference type="Gene3D" id="2.60.120.1060">
    <property type="entry name" value="NPCBM/NEW2 domain"/>
    <property type="match status" value="1"/>
</dbReference>
<keyword evidence="3 5" id="KW-0378">Hydrolase</keyword>
<name>A0ABW4U0G9_9SPHN</name>
<dbReference type="EMBL" id="JBHUGS010000003">
    <property type="protein sequence ID" value="MFD1951813.1"/>
    <property type="molecule type" value="Genomic_DNA"/>
</dbReference>
<feature type="domain" description="Glycosyl hydrolase family 98 putative carbohydrate-binding module" evidence="7">
    <location>
        <begin position="491"/>
        <end position="633"/>
    </location>
</feature>
<dbReference type="Gene3D" id="3.20.20.70">
    <property type="entry name" value="Aldolase class I"/>
    <property type="match status" value="1"/>
</dbReference>
<keyword evidence="9" id="KW-1185">Reference proteome</keyword>
<evidence type="ECO:0000256" key="1">
    <source>
        <dbReference type="ARBA" id="ARBA00009743"/>
    </source>
</evidence>
<dbReference type="PANTHER" id="PTHR11452:SF80">
    <property type="entry name" value="ALPHA-GALACTOSIDASE 1"/>
    <property type="match status" value="1"/>
</dbReference>
<dbReference type="CDD" id="cd14792">
    <property type="entry name" value="GH27"/>
    <property type="match status" value="1"/>
</dbReference>
<feature type="signal peptide" evidence="6">
    <location>
        <begin position="1"/>
        <end position="21"/>
    </location>
</feature>
<dbReference type="InterPro" id="IPR013222">
    <property type="entry name" value="Glyco_hyd_98_carb-bd"/>
</dbReference>
<protein>
    <recommendedName>
        <fullName evidence="5">Alpha-galactosidase</fullName>
        <ecNumber evidence="5">3.2.1.22</ecNumber>
    </recommendedName>
    <alternativeName>
        <fullName evidence="5">Melibiase</fullName>
    </alternativeName>
</protein>
<comment type="catalytic activity">
    <reaction evidence="5">
        <text>Hydrolysis of terminal, non-reducing alpha-D-galactose residues in alpha-D-galactosides, including galactose oligosaccharides, galactomannans and galactolipids.</text>
        <dbReference type="EC" id="3.2.1.22"/>
    </reaction>
</comment>
<evidence type="ECO:0000256" key="3">
    <source>
        <dbReference type="ARBA" id="ARBA00022801"/>
    </source>
</evidence>
<evidence type="ECO:0000256" key="6">
    <source>
        <dbReference type="SAM" id="SignalP"/>
    </source>
</evidence>
<accession>A0ABW4U0G9</accession>
<dbReference type="InterPro" id="IPR017853">
    <property type="entry name" value="GH"/>
</dbReference>
<dbReference type="InterPro" id="IPR013780">
    <property type="entry name" value="Glyco_hydro_b"/>
</dbReference>
<dbReference type="SUPFAM" id="SSF49785">
    <property type="entry name" value="Galactose-binding domain-like"/>
    <property type="match status" value="1"/>
</dbReference>
<feature type="chain" id="PRO_5047541641" description="Alpha-galactosidase" evidence="6">
    <location>
        <begin position="22"/>
        <end position="633"/>
    </location>
</feature>
<sequence length="633" mass="67805">MRPIAPLMITAALLGAASAHAAPDPLAPTARWSANTGGRAPVPPMGWNTWNAFNSDIDEEKILASARVLVDGGLAKLGYRNVNIDDGWWQQRRQSDGRLVIRTAKFPSAGKPGSTDTSFRPLTDRIHAMGLRAGIYSDIGRNSCGQIYTPDFKNQPEGTVAEREVGLYGHVDQDIRLFFEEWGFDTIKVDGCGVRGLPADSPRVKSGLYRALPPLIDMQSMARTDVGAVKALYGSVDTALRRYNPDGDYTYSLCLWGSSDVRAWGKDMGNISRTSDDISPHWGRMLSNFDSAVTRPLYAHPGSWNDPDMLFVGTGDFDAAHPVEARSHFSMWAMINAPLFIGYDLRKLTPEQRAIFGNAAVVALNQDPAGNQAVVAYQSDDVQILVKTLAGGGKAVALFNRTASPAPVMLTAAQLKLVDTAPVALTDLWTGARRSFTKEQAFTLKPHETLVFRAAGQRSLANGLYLSEQPGSVNPAVDGVVTPRVDPTIHKSVISWAGTRGPGEHPQYAGWGGAQADRAAYGDVLRVATRSYDSGIGVLAGSRLEVRNAGYTRFTAAVGVDDSASPAGGAVRFEVYGDGRKLATSRAVKFGEAAVPIAADVTGVKIVELVARRADGAQGDPPAVDWADAALVR</sequence>
<dbReference type="PANTHER" id="PTHR11452">
    <property type="entry name" value="ALPHA-GALACTOSIDASE/ALPHA-N-ACETYLGALACTOSAMINIDASE"/>
    <property type="match status" value="1"/>
</dbReference>